<organism evidence="6 7">
    <name type="scientific">Bacillus safensis</name>
    <dbReference type="NCBI Taxonomy" id="561879"/>
    <lineage>
        <taxon>Bacteria</taxon>
        <taxon>Bacillati</taxon>
        <taxon>Bacillota</taxon>
        <taxon>Bacilli</taxon>
        <taxon>Bacillales</taxon>
        <taxon>Bacillaceae</taxon>
        <taxon>Bacillus</taxon>
    </lineage>
</organism>
<dbReference type="SUPFAM" id="SSF54637">
    <property type="entry name" value="Thioesterase/thiol ester dehydrase-isomerase"/>
    <property type="match status" value="1"/>
</dbReference>
<keyword evidence="4" id="KW-0175">Coiled coil</keyword>
<accession>A0A5S9M9T3</accession>
<dbReference type="EMBL" id="AP021906">
    <property type="protein sequence ID" value="BBP88719.1"/>
    <property type="molecule type" value="Genomic_DNA"/>
</dbReference>
<reference evidence="6 7" key="1">
    <citation type="submission" date="2019-12" db="EMBL/GenBank/DDBJ databases">
        <title>Full genome sequence of a Bacillus safensis strain isolated from commercially available natto in Indonesia.</title>
        <authorList>
            <person name="Yoshida M."/>
            <person name="Uomi M."/>
            <person name="Waturangi D."/>
            <person name="Ekaputri J.J."/>
            <person name="Setiamarga D.H.E."/>
        </authorList>
    </citation>
    <scope>NUCLEOTIDE SEQUENCE [LARGE SCALE GENOMIC DNA]</scope>
    <source>
        <strain evidence="6 7">IDN1</strain>
    </source>
</reference>
<evidence type="ECO:0000313" key="6">
    <source>
        <dbReference type="EMBL" id="BBP88719.1"/>
    </source>
</evidence>
<protein>
    <submittedName>
        <fullName evidence="6">Putative acyl-CoA thioester hydrolase YkhA</fullName>
    </submittedName>
</protein>
<evidence type="ECO:0000256" key="3">
    <source>
        <dbReference type="PROSITE-ProRule" id="PRU01106"/>
    </source>
</evidence>
<dbReference type="PROSITE" id="PS51770">
    <property type="entry name" value="HOTDOG_ACOT"/>
    <property type="match status" value="1"/>
</dbReference>
<dbReference type="GO" id="GO:0009062">
    <property type="term" value="P:fatty acid catabolic process"/>
    <property type="evidence" value="ECO:0007669"/>
    <property type="project" value="TreeGrafter"/>
</dbReference>
<name>A0A5S9M9T3_BACIA</name>
<dbReference type="Proteomes" id="UP000464658">
    <property type="component" value="Chromosome"/>
</dbReference>
<dbReference type="GO" id="GO:0052816">
    <property type="term" value="F:long-chain fatty acyl-CoA hydrolase activity"/>
    <property type="evidence" value="ECO:0007669"/>
    <property type="project" value="TreeGrafter"/>
</dbReference>
<dbReference type="PANTHER" id="PTHR11049">
    <property type="entry name" value="ACYL COENZYME A THIOESTER HYDROLASE"/>
    <property type="match status" value="1"/>
</dbReference>
<evidence type="ECO:0000256" key="1">
    <source>
        <dbReference type="ARBA" id="ARBA00010458"/>
    </source>
</evidence>
<evidence type="ECO:0000256" key="4">
    <source>
        <dbReference type="SAM" id="Coils"/>
    </source>
</evidence>
<dbReference type="GO" id="GO:0005829">
    <property type="term" value="C:cytosol"/>
    <property type="evidence" value="ECO:0007669"/>
    <property type="project" value="TreeGrafter"/>
</dbReference>
<dbReference type="InterPro" id="IPR033120">
    <property type="entry name" value="HOTDOG_ACOT"/>
</dbReference>
<gene>
    <name evidence="6" type="primary">ykhA</name>
    <name evidence="6" type="ORF">BsIDN1_23370</name>
</gene>
<feature type="coiled-coil region" evidence="4">
    <location>
        <begin position="135"/>
        <end position="169"/>
    </location>
</feature>
<keyword evidence="2 3" id="KW-0378">Hydrolase</keyword>
<dbReference type="Gene3D" id="3.10.129.10">
    <property type="entry name" value="Hotdog Thioesterase"/>
    <property type="match status" value="1"/>
</dbReference>
<evidence type="ECO:0000313" key="7">
    <source>
        <dbReference type="Proteomes" id="UP000464658"/>
    </source>
</evidence>
<dbReference type="GO" id="GO:0006637">
    <property type="term" value="P:acyl-CoA metabolic process"/>
    <property type="evidence" value="ECO:0007669"/>
    <property type="project" value="TreeGrafter"/>
</dbReference>
<dbReference type="Pfam" id="PF03061">
    <property type="entry name" value="4HBT"/>
    <property type="match status" value="1"/>
</dbReference>
<sequence>MMMSEENFKYCKESKVVKTSRVFPLDTNNHQTLFGGKLMSYIDDIASISAARHSRSETVTASMDSVVDFLEPIGQKESVCLESYVTWVGTSSMEVFVKVIKENLMSGERRLAATSFLTFVSLDENGKPKRVPQVMPETEEEIMLHQTAKQRAEERKKAAESIVRRLLTHLGQISFGRKNHPLSGDFFFLCQYLAWQDSV</sequence>
<dbReference type="AlphaFoldDB" id="A0A5S9M9T3"/>
<dbReference type="InterPro" id="IPR006683">
    <property type="entry name" value="Thioestr_dom"/>
</dbReference>
<proteinExistence type="inferred from homology"/>
<feature type="domain" description="HotDog ACOT-type" evidence="5">
    <location>
        <begin position="12"/>
        <end position="125"/>
    </location>
</feature>
<evidence type="ECO:0000259" key="5">
    <source>
        <dbReference type="PROSITE" id="PS51770"/>
    </source>
</evidence>
<dbReference type="PANTHER" id="PTHR11049:SF24">
    <property type="entry name" value="CYTOSOLIC ACYL COENZYME A THIOESTER HYDROLASE"/>
    <property type="match status" value="1"/>
</dbReference>
<dbReference type="InterPro" id="IPR029069">
    <property type="entry name" value="HotDog_dom_sf"/>
</dbReference>
<dbReference type="CDD" id="cd03442">
    <property type="entry name" value="BFIT_BACH"/>
    <property type="match status" value="1"/>
</dbReference>
<evidence type="ECO:0000256" key="2">
    <source>
        <dbReference type="ARBA" id="ARBA00022801"/>
    </source>
</evidence>
<comment type="similarity">
    <text evidence="1">Belongs to the acyl coenzyme A hydrolase family.</text>
</comment>
<dbReference type="InterPro" id="IPR040170">
    <property type="entry name" value="Cytosol_ACT"/>
</dbReference>